<dbReference type="KEGG" id="lpan:LPMP_282230"/>
<dbReference type="PANTHER" id="PTHR42758">
    <property type="entry name" value="PHOSPHATIDYLGLYCEROL PHOSPHOLIPASE C"/>
    <property type="match status" value="1"/>
</dbReference>
<dbReference type="Gene3D" id="3.20.20.190">
    <property type="entry name" value="Phosphatidylinositol (PI) phosphodiesterase"/>
    <property type="match status" value="1"/>
</dbReference>
<dbReference type="Pfam" id="PF03009">
    <property type="entry name" value="GDPD"/>
    <property type="match status" value="1"/>
</dbReference>
<keyword evidence="5 8" id="KW-1133">Transmembrane helix</keyword>
<gene>
    <name evidence="10" type="ORF">LPMP_282230</name>
</gene>
<evidence type="ECO:0000256" key="7">
    <source>
        <dbReference type="ARBA" id="ARBA00023136"/>
    </source>
</evidence>
<feature type="transmembrane region" description="Helical" evidence="8">
    <location>
        <begin position="273"/>
        <end position="291"/>
    </location>
</feature>
<dbReference type="InterPro" id="IPR017946">
    <property type="entry name" value="PLC-like_Pdiesterase_TIM-brl"/>
</dbReference>
<dbReference type="GO" id="GO:0016020">
    <property type="term" value="C:membrane"/>
    <property type="evidence" value="ECO:0007669"/>
    <property type="project" value="UniProtKB-SubCell"/>
</dbReference>
<feature type="domain" description="GP-PDE" evidence="9">
    <location>
        <begin position="43"/>
        <end position="335"/>
    </location>
</feature>
<reference evidence="10 11" key="1">
    <citation type="journal article" date="2015" name="Sci. Rep.">
        <title>The genome of Leishmania panamensis: insights into genomics of the L. (Viannia) subgenus.</title>
        <authorList>
            <person name="Llanes A."/>
            <person name="Restrepo C.M."/>
            <person name="Vecchio G.D."/>
            <person name="Anguizola F.J."/>
            <person name="Lleonart R."/>
        </authorList>
    </citation>
    <scope>NUCLEOTIDE SEQUENCE [LARGE SCALE GENOMIC DNA]</scope>
    <source>
        <strain evidence="10 11">MHOM/PA/94/PSC-1</strain>
    </source>
</reference>
<dbReference type="AlphaFoldDB" id="A0A088SDM6"/>
<evidence type="ECO:0000256" key="6">
    <source>
        <dbReference type="ARBA" id="ARBA00023098"/>
    </source>
</evidence>
<dbReference type="FunFam" id="3.20.20.190:FF:000080">
    <property type="entry name" value="Glycerophosphoryl diester phosphodiesterase, putative"/>
    <property type="match status" value="1"/>
</dbReference>
<dbReference type="RefSeq" id="XP_010700563.1">
    <property type="nucleotide sequence ID" value="XM_010702261.1"/>
</dbReference>
<organism evidence="10 11">
    <name type="scientific">Leishmania panamensis</name>
    <dbReference type="NCBI Taxonomy" id="5679"/>
    <lineage>
        <taxon>Eukaryota</taxon>
        <taxon>Discoba</taxon>
        <taxon>Euglenozoa</taxon>
        <taxon>Kinetoplastea</taxon>
        <taxon>Metakinetoplastina</taxon>
        <taxon>Trypanosomatida</taxon>
        <taxon>Trypanosomatidae</taxon>
        <taxon>Leishmaniinae</taxon>
        <taxon>Leishmania</taxon>
        <taxon>Leishmania guyanensis species complex</taxon>
    </lineage>
</organism>
<dbReference type="Proteomes" id="UP000063063">
    <property type="component" value="Chromosome 28"/>
</dbReference>
<evidence type="ECO:0000313" key="11">
    <source>
        <dbReference type="Proteomes" id="UP000063063"/>
    </source>
</evidence>
<evidence type="ECO:0000256" key="1">
    <source>
        <dbReference type="ARBA" id="ARBA00004370"/>
    </source>
</evidence>
<name>A0A088SDM6_LEIPA</name>
<feature type="transmembrane region" description="Helical" evidence="8">
    <location>
        <begin position="6"/>
        <end position="26"/>
    </location>
</feature>
<evidence type="ECO:0000256" key="3">
    <source>
        <dbReference type="ARBA" id="ARBA00022692"/>
    </source>
</evidence>
<dbReference type="GO" id="GO:0046475">
    <property type="term" value="P:glycerophospholipid catabolic process"/>
    <property type="evidence" value="ECO:0007669"/>
    <property type="project" value="TreeGrafter"/>
</dbReference>
<keyword evidence="3 8" id="KW-0812">Transmembrane</keyword>
<evidence type="ECO:0000256" key="2">
    <source>
        <dbReference type="ARBA" id="ARBA00007277"/>
    </source>
</evidence>
<dbReference type="SUPFAM" id="SSF51695">
    <property type="entry name" value="PLC-like phosphodiesterases"/>
    <property type="match status" value="1"/>
</dbReference>
<dbReference type="GeneID" id="22576668"/>
<feature type="transmembrane region" description="Helical" evidence="8">
    <location>
        <begin position="234"/>
        <end position="253"/>
    </location>
</feature>
<proteinExistence type="inferred from homology"/>
<evidence type="ECO:0000256" key="8">
    <source>
        <dbReference type="SAM" id="Phobius"/>
    </source>
</evidence>
<dbReference type="PANTHER" id="PTHR42758:SF2">
    <property type="entry name" value="PHOSPHATIDYLGLYCEROL PHOSPHOLIPASE C"/>
    <property type="match status" value="1"/>
</dbReference>
<evidence type="ECO:0000256" key="5">
    <source>
        <dbReference type="ARBA" id="ARBA00022989"/>
    </source>
</evidence>
<evidence type="ECO:0000259" key="9">
    <source>
        <dbReference type="PROSITE" id="PS51704"/>
    </source>
</evidence>
<comment type="subcellular location">
    <subcellularLocation>
        <location evidence="1">Membrane</location>
    </subcellularLocation>
</comment>
<keyword evidence="6" id="KW-0443">Lipid metabolism</keyword>
<dbReference type="InterPro" id="IPR030395">
    <property type="entry name" value="GP_PDE_dom"/>
</dbReference>
<dbReference type="VEuPathDB" id="TriTrypDB:LPAL13_280028600"/>
<dbReference type="VEuPathDB" id="TriTrypDB:LPMP_282230"/>
<dbReference type="EC" id="3.1.4.46" evidence="10"/>
<keyword evidence="11" id="KW-1185">Reference proteome</keyword>
<protein>
    <submittedName>
        <fullName evidence="10">Glycerophosphoryl diester phosphodiesterase, putative</fullName>
        <ecNumber evidence="10">3.1.4.46</ecNumber>
    </submittedName>
</protein>
<dbReference type="InterPro" id="IPR052271">
    <property type="entry name" value="GDPD-Related"/>
</dbReference>
<dbReference type="PROSITE" id="PS51704">
    <property type="entry name" value="GP_PDE"/>
    <property type="match status" value="1"/>
</dbReference>
<keyword evidence="7 8" id="KW-0472">Membrane</keyword>
<dbReference type="OrthoDB" id="1058301at2759"/>
<accession>A0A088SDM6</accession>
<keyword evidence="4 10" id="KW-0378">Hydrolase</keyword>
<dbReference type="GO" id="GO:0008889">
    <property type="term" value="F:glycerophosphodiester phosphodiesterase activity"/>
    <property type="evidence" value="ECO:0007669"/>
    <property type="project" value="UniProtKB-EC"/>
</dbReference>
<evidence type="ECO:0000313" key="10">
    <source>
        <dbReference type="EMBL" id="AIN99856.1"/>
    </source>
</evidence>
<dbReference type="eggNOG" id="KOG2258">
    <property type="taxonomic scope" value="Eukaryota"/>
</dbReference>
<sequence>MSVASVIALAAGAYIAFSVGLLEVAVRRKRRNALLAKKFPYPITKIAHRGGSLLGPENTMYTFMRAVKEGLCDMVELDVRESKDGQIVVSHDRTLERTCGPEYAGVSVSDLVVGKDPSKTLPQSKRIIELEFTTRSINQYEGSHSVPVDDTTRICLLTEVFEKLPSIPLHIDIKDGRKDFVAEVLNLIATYGREGTTIVGSSQHRTQQFISEYFAEREPEIRKRYRIFGGPRDFFRTYFLFYTGLLPYFSVNFDVFSIPVFTSSMKTVVAGSFGKVCANVGAFLFSSPLLWRYLQSRGVAVIGWNLNDEVDILQGIQWPLNGLMSDDPIKLQQLIDTNKRVTQLNVLIG</sequence>
<dbReference type="EMBL" id="CP009397">
    <property type="protein sequence ID" value="AIN99856.1"/>
    <property type="molecule type" value="Genomic_DNA"/>
</dbReference>
<dbReference type="GO" id="GO:0005737">
    <property type="term" value="C:cytoplasm"/>
    <property type="evidence" value="ECO:0007669"/>
    <property type="project" value="UniProtKB-ARBA"/>
</dbReference>
<evidence type="ECO:0000256" key="4">
    <source>
        <dbReference type="ARBA" id="ARBA00022801"/>
    </source>
</evidence>
<comment type="similarity">
    <text evidence="2">Belongs to the glycerophosphoryl diester phosphodiesterase family.</text>
</comment>